<accession>A0A8H5HDL3</accession>
<keyword evidence="7" id="KW-0560">Oxidoreductase</keyword>
<proteinExistence type="inferred from homology"/>
<feature type="signal peptide" evidence="16">
    <location>
        <begin position="1"/>
        <end position="31"/>
    </location>
</feature>
<evidence type="ECO:0000256" key="15">
    <source>
        <dbReference type="ARBA" id="ARBA00047174"/>
    </source>
</evidence>
<evidence type="ECO:0000256" key="11">
    <source>
        <dbReference type="ARBA" id="ARBA00023277"/>
    </source>
</evidence>
<keyword evidence="12" id="KW-0624">Polysaccharide degradation</keyword>
<evidence type="ECO:0000256" key="2">
    <source>
        <dbReference type="ARBA" id="ARBA00004613"/>
    </source>
</evidence>
<keyword evidence="5 16" id="KW-0732">Signal</keyword>
<keyword evidence="11" id="KW-0119">Carbohydrate metabolism</keyword>
<reference evidence="18 19" key="1">
    <citation type="journal article" date="2020" name="ISME J.">
        <title>Uncovering the hidden diversity of litter-decomposition mechanisms in mushroom-forming fungi.</title>
        <authorList>
            <person name="Floudas D."/>
            <person name="Bentzer J."/>
            <person name="Ahren D."/>
            <person name="Johansson T."/>
            <person name="Persson P."/>
            <person name="Tunlid A."/>
        </authorList>
    </citation>
    <scope>NUCLEOTIDE SEQUENCE [LARGE SCALE GENOMIC DNA]</scope>
    <source>
        <strain evidence="18 19">CBS 661.87</strain>
    </source>
</reference>
<evidence type="ECO:0000259" key="17">
    <source>
        <dbReference type="Pfam" id="PF03443"/>
    </source>
</evidence>
<evidence type="ECO:0000256" key="12">
    <source>
        <dbReference type="ARBA" id="ARBA00023326"/>
    </source>
</evidence>
<keyword evidence="6" id="KW-0136">Cellulose degradation</keyword>
<dbReference type="CDD" id="cd21175">
    <property type="entry name" value="LPMO_AA9"/>
    <property type="match status" value="1"/>
</dbReference>
<evidence type="ECO:0000313" key="18">
    <source>
        <dbReference type="EMBL" id="KAF5381586.1"/>
    </source>
</evidence>
<keyword evidence="8" id="KW-0186">Copper</keyword>
<comment type="catalytic activity">
    <reaction evidence="14">
        <text>[(1-&gt;4)-beta-D-glucosyl]n+m + reduced acceptor + O2 = 4-dehydro-beta-D-glucosyl-[(1-&gt;4)-beta-D-glucosyl]n-1 + [(1-&gt;4)-beta-D-glucosyl]m + acceptor + H2O.</text>
        <dbReference type="EC" id="1.14.99.56"/>
    </reaction>
</comment>
<dbReference type="Proteomes" id="UP000565441">
    <property type="component" value="Unassembled WGS sequence"/>
</dbReference>
<evidence type="ECO:0000256" key="5">
    <source>
        <dbReference type="ARBA" id="ARBA00022729"/>
    </source>
</evidence>
<evidence type="ECO:0000256" key="8">
    <source>
        <dbReference type="ARBA" id="ARBA00023008"/>
    </source>
</evidence>
<keyword evidence="19" id="KW-1185">Reference proteome</keyword>
<evidence type="ECO:0000256" key="7">
    <source>
        <dbReference type="ARBA" id="ARBA00023002"/>
    </source>
</evidence>
<gene>
    <name evidence="18" type="ORF">D9615_005416</name>
</gene>
<evidence type="ECO:0000256" key="16">
    <source>
        <dbReference type="SAM" id="SignalP"/>
    </source>
</evidence>
<keyword evidence="9" id="KW-0503">Monooxygenase</keyword>
<dbReference type="GO" id="GO:0046872">
    <property type="term" value="F:metal ion binding"/>
    <property type="evidence" value="ECO:0007669"/>
    <property type="project" value="UniProtKB-KW"/>
</dbReference>
<keyword evidence="4" id="KW-0479">Metal-binding</keyword>
<dbReference type="OrthoDB" id="4849160at2759"/>
<dbReference type="GO" id="GO:0030245">
    <property type="term" value="P:cellulose catabolic process"/>
    <property type="evidence" value="ECO:0007669"/>
    <property type="project" value="UniProtKB-KW"/>
</dbReference>
<feature type="domain" description="Auxiliary Activity family 9 catalytic" evidence="17">
    <location>
        <begin position="32"/>
        <end position="240"/>
    </location>
</feature>
<evidence type="ECO:0000256" key="3">
    <source>
        <dbReference type="ARBA" id="ARBA00022525"/>
    </source>
</evidence>
<name>A0A8H5HDL3_9AGAR</name>
<dbReference type="PANTHER" id="PTHR33353:SF10">
    <property type="entry name" value="ENDO-BETA-1,4-GLUCANASE D"/>
    <property type="match status" value="1"/>
</dbReference>
<keyword evidence="3" id="KW-0964">Secreted</keyword>
<dbReference type="GO" id="GO:0005576">
    <property type="term" value="C:extracellular region"/>
    <property type="evidence" value="ECO:0007669"/>
    <property type="project" value="UniProtKB-SubCell"/>
</dbReference>
<dbReference type="AlphaFoldDB" id="A0A8H5HDL3"/>
<dbReference type="EC" id="1.14.99.56" evidence="15"/>
<dbReference type="EMBL" id="JAACJP010000010">
    <property type="protein sequence ID" value="KAF5381586.1"/>
    <property type="molecule type" value="Genomic_DNA"/>
</dbReference>
<dbReference type="InterPro" id="IPR005103">
    <property type="entry name" value="AA9_LPMO"/>
</dbReference>
<evidence type="ECO:0000256" key="4">
    <source>
        <dbReference type="ARBA" id="ARBA00022723"/>
    </source>
</evidence>
<comment type="caution">
    <text evidence="18">The sequence shown here is derived from an EMBL/GenBank/DDBJ whole genome shotgun (WGS) entry which is preliminary data.</text>
</comment>
<dbReference type="PANTHER" id="PTHR33353">
    <property type="entry name" value="PUTATIVE (AFU_ORTHOLOGUE AFUA_1G12560)-RELATED"/>
    <property type="match status" value="1"/>
</dbReference>
<feature type="chain" id="PRO_5034232865" description="lytic cellulose monooxygenase (C4-dehydrogenating)" evidence="16">
    <location>
        <begin position="32"/>
        <end position="268"/>
    </location>
</feature>
<evidence type="ECO:0000256" key="9">
    <source>
        <dbReference type="ARBA" id="ARBA00023033"/>
    </source>
</evidence>
<sequence>MALASSPALATMRSTFISLAALCSLLPSVLGHGQVRNFIAASGTYPAADAYAAALPNSPIRKLNTYGPAADFTSATITCGEGGNTPVTALATVNAGETVTFDWGSWGSSHSGPVRYDIHGQMSQWLRQFQGRQRQYLEIDQDVYHPARTAMPWGENILHNGGKYSVVIPDGLANGEYIIRHEILGLHVAGNLMGAQFYPNCVQVKVQNGGSKTLPAGLALPGAYKPTDPGILTQLWWFSPSNATYVAPGGKVTFPGGTGDWGAWKYGS</sequence>
<keyword evidence="10" id="KW-1015">Disulfide bond</keyword>
<evidence type="ECO:0000313" key="19">
    <source>
        <dbReference type="Proteomes" id="UP000565441"/>
    </source>
</evidence>
<evidence type="ECO:0000256" key="10">
    <source>
        <dbReference type="ARBA" id="ARBA00023157"/>
    </source>
</evidence>
<protein>
    <recommendedName>
        <fullName evidence="15">lytic cellulose monooxygenase (C4-dehydrogenating)</fullName>
        <ecNumber evidence="15">1.14.99.56</ecNumber>
    </recommendedName>
</protein>
<evidence type="ECO:0000256" key="1">
    <source>
        <dbReference type="ARBA" id="ARBA00001973"/>
    </source>
</evidence>
<evidence type="ECO:0000256" key="6">
    <source>
        <dbReference type="ARBA" id="ARBA00023001"/>
    </source>
</evidence>
<organism evidence="18 19">
    <name type="scientific">Tricholomella constricta</name>
    <dbReference type="NCBI Taxonomy" id="117010"/>
    <lineage>
        <taxon>Eukaryota</taxon>
        <taxon>Fungi</taxon>
        <taxon>Dikarya</taxon>
        <taxon>Basidiomycota</taxon>
        <taxon>Agaricomycotina</taxon>
        <taxon>Agaricomycetes</taxon>
        <taxon>Agaricomycetidae</taxon>
        <taxon>Agaricales</taxon>
        <taxon>Tricholomatineae</taxon>
        <taxon>Lyophyllaceae</taxon>
        <taxon>Tricholomella</taxon>
    </lineage>
</organism>
<dbReference type="GO" id="GO:0004497">
    <property type="term" value="F:monooxygenase activity"/>
    <property type="evidence" value="ECO:0007669"/>
    <property type="project" value="UniProtKB-KW"/>
</dbReference>
<comment type="cofactor">
    <cofactor evidence="1">
        <name>Cu(2+)</name>
        <dbReference type="ChEBI" id="CHEBI:29036"/>
    </cofactor>
</comment>
<comment type="similarity">
    <text evidence="13">Belongs to the polysaccharide monooxygenase AA9 family.</text>
</comment>
<dbReference type="Gene3D" id="2.70.50.70">
    <property type="match status" value="1"/>
</dbReference>
<evidence type="ECO:0000256" key="13">
    <source>
        <dbReference type="ARBA" id="ARBA00044502"/>
    </source>
</evidence>
<dbReference type="Pfam" id="PF03443">
    <property type="entry name" value="AA9"/>
    <property type="match status" value="1"/>
</dbReference>
<evidence type="ECO:0000256" key="14">
    <source>
        <dbReference type="ARBA" id="ARBA00045077"/>
    </source>
</evidence>
<dbReference type="InterPro" id="IPR049892">
    <property type="entry name" value="AA9"/>
</dbReference>
<comment type="subcellular location">
    <subcellularLocation>
        <location evidence="2">Secreted</location>
    </subcellularLocation>
</comment>